<keyword evidence="7" id="KW-0030">Aminoacyl-tRNA synthetase</keyword>
<dbReference type="eggNOG" id="KOG2509">
    <property type="taxonomic scope" value="Eukaryota"/>
</dbReference>
<feature type="coiled-coil region" evidence="11">
    <location>
        <begin position="110"/>
        <end position="151"/>
    </location>
</feature>
<dbReference type="GO" id="GO:0005524">
    <property type="term" value="F:ATP binding"/>
    <property type="evidence" value="ECO:0007669"/>
    <property type="project" value="UniProtKB-KW"/>
</dbReference>
<gene>
    <name evidence="13" type="ORF">TTHERM_00114360</name>
</gene>
<feature type="binding site" evidence="10">
    <location>
        <begin position="417"/>
        <end position="420"/>
    </location>
    <ligand>
        <name>ATP</name>
        <dbReference type="ChEBI" id="CHEBI:30616"/>
    </ligand>
</feature>
<organism evidence="13 14">
    <name type="scientific">Tetrahymena thermophila (strain SB210)</name>
    <dbReference type="NCBI Taxonomy" id="312017"/>
    <lineage>
        <taxon>Eukaryota</taxon>
        <taxon>Sar</taxon>
        <taxon>Alveolata</taxon>
        <taxon>Ciliophora</taxon>
        <taxon>Intramacronucleata</taxon>
        <taxon>Oligohymenophorea</taxon>
        <taxon>Hymenostomatida</taxon>
        <taxon>Tetrahymenina</taxon>
        <taxon>Tetrahymenidae</taxon>
        <taxon>Tetrahymena</taxon>
    </lineage>
</organism>
<feature type="binding site" evidence="9">
    <location>
        <position position="299"/>
    </location>
    <ligand>
        <name>L-serine</name>
        <dbReference type="ChEBI" id="CHEBI:33384"/>
    </ligand>
</feature>
<keyword evidence="5 10" id="KW-0067">ATP-binding</keyword>
<dbReference type="InterPro" id="IPR015866">
    <property type="entry name" value="Ser-tRNA-synth_1_N"/>
</dbReference>
<dbReference type="InterPro" id="IPR033729">
    <property type="entry name" value="SerRS_core"/>
</dbReference>
<sequence>MLALRRLNNFQKLYKFNKNINILPFQKTNYYNNLNFKLTYQMGLDINDFRKEKGGDPEKIKESQRRRYAKVELVDEVVALDEEWRKSQYNYEQARKELRIVQTAIGERKKKDKTDACEDLLAEKAKIEEKIKALEVESSEKKEKLEVTLKKIGNIVHDSVVVHNNEDFNGVVRTWGDDIKRVIKIDETPGAAHHHQILYMLDGFDQKRGQKIAGHRGYFLKNYGVLLVQALCTFGQQFLMKKGYCPMYTPFFMKKDVMGETCQLSDFDEQLYKVDSTSVMHAEEQKTLNEDKEKYLIATSEQPISAFHSGEWIDSKELPLRYAGLSTCFRKEAGAAGRETWGVYRVHQFEKVEQFVLCKPEDSWDELERMIKISEEFMQELGLPYRVVNIVSGALNDAAAKKYDLEAWFPGYGQYKELVSCSNCTDFQSRGLNVTTGEVIPGKKDGDKGNEKKFVHMLNGTLCAAQRTLTCILENYQEKDGVRVPKCLVPFVGTDFLPYKLPMPKKTEFQ</sequence>
<evidence type="ECO:0000256" key="4">
    <source>
        <dbReference type="ARBA" id="ARBA00022741"/>
    </source>
</evidence>
<dbReference type="OrthoDB" id="10264585at2759"/>
<dbReference type="InterPro" id="IPR042103">
    <property type="entry name" value="SerRS_1_N_sf"/>
</dbReference>
<dbReference type="GO" id="GO:0006434">
    <property type="term" value="P:seryl-tRNA aminoacylation"/>
    <property type="evidence" value="ECO:0007669"/>
    <property type="project" value="InterPro"/>
</dbReference>
<feature type="binding site" evidence="10">
    <location>
        <begin position="346"/>
        <end position="349"/>
    </location>
    <ligand>
        <name>ATP</name>
        <dbReference type="ChEBI" id="CHEBI:30616"/>
    </ligand>
</feature>
<keyword evidence="11" id="KW-0175">Coiled coil</keyword>
<dbReference type="PIRSF" id="PIRSF001529">
    <property type="entry name" value="Ser-tRNA-synth_IIa"/>
    <property type="match status" value="1"/>
</dbReference>
<dbReference type="Gene3D" id="1.10.287.40">
    <property type="entry name" value="Serine-tRNA synthetase, tRNA binding domain"/>
    <property type="match status" value="1"/>
</dbReference>
<dbReference type="Pfam" id="PF02403">
    <property type="entry name" value="Seryl_tRNA_N"/>
    <property type="match status" value="1"/>
</dbReference>
<evidence type="ECO:0000256" key="7">
    <source>
        <dbReference type="ARBA" id="ARBA00023146"/>
    </source>
</evidence>
<keyword evidence="3" id="KW-0436">Ligase</keyword>
<reference evidence="14" key="1">
    <citation type="journal article" date="2006" name="PLoS Biol.">
        <title>Macronuclear genome sequence of the ciliate Tetrahymena thermophila, a model eukaryote.</title>
        <authorList>
            <person name="Eisen J.A."/>
            <person name="Coyne R.S."/>
            <person name="Wu M."/>
            <person name="Wu D."/>
            <person name="Thiagarajan M."/>
            <person name="Wortman J.R."/>
            <person name="Badger J.H."/>
            <person name="Ren Q."/>
            <person name="Amedeo P."/>
            <person name="Jones K.M."/>
            <person name="Tallon L.J."/>
            <person name="Delcher A.L."/>
            <person name="Salzberg S.L."/>
            <person name="Silva J.C."/>
            <person name="Haas B.J."/>
            <person name="Majoros W.H."/>
            <person name="Farzad M."/>
            <person name="Carlton J.M."/>
            <person name="Smith R.K. Jr."/>
            <person name="Garg J."/>
            <person name="Pearlman R.E."/>
            <person name="Karrer K.M."/>
            <person name="Sun L."/>
            <person name="Manning G."/>
            <person name="Elde N.C."/>
            <person name="Turkewitz A.P."/>
            <person name="Asai D.J."/>
            <person name="Wilkes D.E."/>
            <person name="Wang Y."/>
            <person name="Cai H."/>
            <person name="Collins K."/>
            <person name="Stewart B.A."/>
            <person name="Lee S.R."/>
            <person name="Wilamowska K."/>
            <person name="Weinberg Z."/>
            <person name="Ruzzo W.L."/>
            <person name="Wloga D."/>
            <person name="Gaertig J."/>
            <person name="Frankel J."/>
            <person name="Tsao C.-C."/>
            <person name="Gorovsky M.A."/>
            <person name="Keeling P.J."/>
            <person name="Waller R.F."/>
            <person name="Patron N.J."/>
            <person name="Cherry J.M."/>
            <person name="Stover N.A."/>
            <person name="Krieger C.J."/>
            <person name="del Toro C."/>
            <person name="Ryder H.F."/>
            <person name="Williamson S.C."/>
            <person name="Barbeau R.A."/>
            <person name="Hamilton E.P."/>
            <person name="Orias E."/>
        </authorList>
    </citation>
    <scope>NUCLEOTIDE SEQUENCE [LARGE SCALE GENOMIC DNA]</scope>
    <source>
        <strain evidence="14">SB210</strain>
    </source>
</reference>
<comment type="similarity">
    <text evidence="1">Belongs to the class-II aminoacyl-tRNA synthetase family. Type-1 seryl-tRNA synthetase subfamily.</text>
</comment>
<evidence type="ECO:0000313" key="13">
    <source>
        <dbReference type="EMBL" id="EAR90487.3"/>
    </source>
</evidence>
<dbReference type="EMBL" id="GG662798">
    <property type="protein sequence ID" value="EAR90487.3"/>
    <property type="molecule type" value="Genomic_DNA"/>
</dbReference>
<evidence type="ECO:0000256" key="5">
    <source>
        <dbReference type="ARBA" id="ARBA00022840"/>
    </source>
</evidence>
<name>Q22Z34_TETTS</name>
<proteinExistence type="inferred from homology"/>
<feature type="binding site" evidence="10">
    <location>
        <begin position="330"/>
        <end position="332"/>
    </location>
    <ligand>
        <name>ATP</name>
        <dbReference type="ChEBI" id="CHEBI:30616"/>
    </ligand>
</feature>
<dbReference type="InParanoid" id="Q22Z34"/>
<feature type="binding site" evidence="9">
    <location>
        <position position="459"/>
    </location>
    <ligand>
        <name>L-serine</name>
        <dbReference type="ChEBI" id="CHEBI:33384"/>
    </ligand>
</feature>
<keyword evidence="6" id="KW-0648">Protein biosynthesis</keyword>
<dbReference type="Gene3D" id="3.30.930.10">
    <property type="entry name" value="Bira Bifunctional Protein, Domain 2"/>
    <property type="match status" value="1"/>
</dbReference>
<evidence type="ECO:0000259" key="12">
    <source>
        <dbReference type="PROSITE" id="PS50862"/>
    </source>
</evidence>
<evidence type="ECO:0000256" key="10">
    <source>
        <dbReference type="PIRSR" id="PIRSR001529-2"/>
    </source>
</evidence>
<dbReference type="InterPro" id="IPR010978">
    <property type="entry name" value="tRNA-bd_arm"/>
</dbReference>
<feature type="binding site" evidence="9">
    <location>
        <position position="353"/>
    </location>
    <ligand>
        <name>L-serine</name>
        <dbReference type="ChEBI" id="CHEBI:33384"/>
    </ligand>
</feature>
<dbReference type="SUPFAM" id="SSF46589">
    <property type="entry name" value="tRNA-binding arm"/>
    <property type="match status" value="1"/>
</dbReference>
<evidence type="ECO:0000313" key="14">
    <source>
        <dbReference type="Proteomes" id="UP000009168"/>
    </source>
</evidence>
<dbReference type="SUPFAM" id="SSF55681">
    <property type="entry name" value="Class II aaRS and biotin synthetases"/>
    <property type="match status" value="1"/>
</dbReference>
<dbReference type="GO" id="GO:0004828">
    <property type="term" value="F:serine-tRNA ligase activity"/>
    <property type="evidence" value="ECO:0007669"/>
    <property type="project" value="UniProtKB-EC"/>
</dbReference>
<dbReference type="FunFam" id="3.30.930.10:FF:000026">
    <property type="entry name" value="Seryl-tRNA synthetase, cytoplasmic"/>
    <property type="match status" value="1"/>
</dbReference>
<dbReference type="KEGG" id="tet:TTHERM_00114360"/>
<dbReference type="GeneID" id="7845489"/>
<protein>
    <recommendedName>
        <fullName evidence="2">serine--tRNA ligase</fullName>
        <ecNumber evidence="2">6.1.1.11</ecNumber>
    </recommendedName>
    <alternativeName>
        <fullName evidence="8">Seryl-tRNA synthetase</fullName>
    </alternativeName>
</protein>
<dbReference type="InterPro" id="IPR006195">
    <property type="entry name" value="aa-tRNA-synth_II"/>
</dbReference>
<dbReference type="Proteomes" id="UP000009168">
    <property type="component" value="Unassembled WGS sequence"/>
</dbReference>
<dbReference type="RefSeq" id="XP_001010732.3">
    <property type="nucleotide sequence ID" value="XM_001010732.3"/>
</dbReference>
<dbReference type="Pfam" id="PF00587">
    <property type="entry name" value="tRNA-synt_2b"/>
    <property type="match status" value="1"/>
</dbReference>
<evidence type="ECO:0000256" key="8">
    <source>
        <dbReference type="ARBA" id="ARBA00031113"/>
    </source>
</evidence>
<keyword evidence="14" id="KW-1185">Reference proteome</keyword>
<dbReference type="PROSITE" id="PS50862">
    <property type="entry name" value="AA_TRNA_LIGASE_II"/>
    <property type="match status" value="1"/>
</dbReference>
<feature type="binding site" evidence="9">
    <location>
        <position position="330"/>
    </location>
    <ligand>
        <name>L-serine</name>
        <dbReference type="ChEBI" id="CHEBI:33384"/>
    </ligand>
</feature>
<evidence type="ECO:0000256" key="6">
    <source>
        <dbReference type="ARBA" id="ARBA00022917"/>
    </source>
</evidence>
<dbReference type="PANTHER" id="PTHR11778">
    <property type="entry name" value="SERYL-TRNA SYNTHETASE"/>
    <property type="match status" value="1"/>
</dbReference>
<feature type="site" description="Important for serine binding" evidence="9">
    <location>
        <position position="461"/>
    </location>
</feature>
<dbReference type="AlphaFoldDB" id="Q22Z34"/>
<dbReference type="InterPro" id="IPR002314">
    <property type="entry name" value="aa-tRNA-synt_IIb"/>
</dbReference>
<dbReference type="HOGENOM" id="CLU_023797_0_1_1"/>
<dbReference type="InterPro" id="IPR002317">
    <property type="entry name" value="Ser-tRNA-ligase_type_1"/>
</dbReference>
<dbReference type="FunCoup" id="Q22Z34">
    <property type="interactions" value="472"/>
</dbReference>
<evidence type="ECO:0000256" key="3">
    <source>
        <dbReference type="ARBA" id="ARBA00022598"/>
    </source>
</evidence>
<feature type="domain" description="Aminoacyl-transfer RNA synthetases class-II family profile" evidence="12">
    <location>
        <begin position="203"/>
        <end position="485"/>
    </location>
</feature>
<evidence type="ECO:0000256" key="9">
    <source>
        <dbReference type="PIRSR" id="PIRSR001529-1"/>
    </source>
</evidence>
<accession>Q22Z34</accession>
<dbReference type="InterPro" id="IPR045864">
    <property type="entry name" value="aa-tRNA-synth_II/BPL/LPL"/>
</dbReference>
<evidence type="ECO:0000256" key="11">
    <source>
        <dbReference type="SAM" id="Coils"/>
    </source>
</evidence>
<evidence type="ECO:0000256" key="2">
    <source>
        <dbReference type="ARBA" id="ARBA00012840"/>
    </source>
</evidence>
<dbReference type="STRING" id="312017.Q22Z34"/>
<evidence type="ECO:0000256" key="1">
    <source>
        <dbReference type="ARBA" id="ARBA00010728"/>
    </source>
</evidence>
<dbReference type="CDD" id="cd00770">
    <property type="entry name" value="SerRS_core"/>
    <property type="match status" value="1"/>
</dbReference>
<dbReference type="NCBIfam" id="TIGR00414">
    <property type="entry name" value="serS"/>
    <property type="match status" value="1"/>
</dbReference>
<dbReference type="PRINTS" id="PR00981">
    <property type="entry name" value="TRNASYNTHSER"/>
</dbReference>
<keyword evidence="4" id="KW-0547">Nucleotide-binding</keyword>
<dbReference type="EC" id="6.1.1.11" evidence="2"/>